<dbReference type="InterPro" id="IPR002941">
    <property type="entry name" value="DNA_methylase_N4/N6"/>
</dbReference>
<evidence type="ECO:0000313" key="5">
    <source>
        <dbReference type="EMBL" id="GAI22492.1"/>
    </source>
</evidence>
<dbReference type="PRINTS" id="PR00508">
    <property type="entry name" value="S21N4MTFRASE"/>
</dbReference>
<evidence type="ECO:0000256" key="1">
    <source>
        <dbReference type="ARBA" id="ARBA00022603"/>
    </source>
</evidence>
<reference evidence="5" key="1">
    <citation type="journal article" date="2014" name="Front. Microbiol.">
        <title>High frequency of phylogenetically diverse reductive dehalogenase-homologous genes in deep subseafloor sedimentary metagenomes.</title>
        <authorList>
            <person name="Kawai M."/>
            <person name="Futagami T."/>
            <person name="Toyoda A."/>
            <person name="Takaki Y."/>
            <person name="Nishi S."/>
            <person name="Hori S."/>
            <person name="Arai W."/>
            <person name="Tsubouchi T."/>
            <person name="Morono Y."/>
            <person name="Uchiyama I."/>
            <person name="Ito T."/>
            <person name="Fujiyama A."/>
            <person name="Inagaki F."/>
            <person name="Takami H."/>
        </authorList>
    </citation>
    <scope>NUCLEOTIDE SEQUENCE</scope>
    <source>
        <strain evidence="5">Expedition CK06-06</strain>
    </source>
</reference>
<feature type="region of interest" description="Disordered" evidence="3">
    <location>
        <begin position="15"/>
        <end position="35"/>
    </location>
</feature>
<dbReference type="GO" id="GO:0003677">
    <property type="term" value="F:DNA binding"/>
    <property type="evidence" value="ECO:0007669"/>
    <property type="project" value="InterPro"/>
</dbReference>
<sequence>ALKNRKGITWLDDGRIPYESEEDKSQATPQGRCTGQVYDSMLGRERKEFDRPEQKGRFPANLLVSDDVLNVESKSVGHYSYQLKKAPYEGGWKSLEDKGSLRESNHSFSRYFDLDSWWAEKLKQLPQSAQRTFPFAIISKASKSEKDTLLDVPRVIKSGLPLRDGSGDYVENVAGDGSQSTRRTKAKNVHPTVKPVKLMAYLITLGSREGDTVLDNFAGSGTTAVAASLLGRKCVMYEINEGYCEIDVNRCRQMVLGL</sequence>
<gene>
    <name evidence="5" type="ORF">S06H3_29615</name>
</gene>
<dbReference type="GO" id="GO:0008170">
    <property type="term" value="F:N-methyltransferase activity"/>
    <property type="evidence" value="ECO:0007669"/>
    <property type="project" value="InterPro"/>
</dbReference>
<feature type="domain" description="DNA methylase N-4/N-6" evidence="4">
    <location>
        <begin position="179"/>
        <end position="246"/>
    </location>
</feature>
<evidence type="ECO:0000256" key="3">
    <source>
        <dbReference type="SAM" id="MobiDB-lite"/>
    </source>
</evidence>
<feature type="non-terminal residue" evidence="5">
    <location>
        <position position="1"/>
    </location>
</feature>
<evidence type="ECO:0000256" key="2">
    <source>
        <dbReference type="ARBA" id="ARBA00022679"/>
    </source>
</evidence>
<keyword evidence="2" id="KW-0808">Transferase</keyword>
<accession>X1LT17</accession>
<dbReference type="Gene3D" id="3.40.50.150">
    <property type="entry name" value="Vaccinia Virus protein VP39"/>
    <property type="match status" value="1"/>
</dbReference>
<dbReference type="InterPro" id="IPR029063">
    <property type="entry name" value="SAM-dependent_MTases_sf"/>
</dbReference>
<dbReference type="InterPro" id="IPR001091">
    <property type="entry name" value="RM_Methyltransferase"/>
</dbReference>
<dbReference type="GO" id="GO:0032259">
    <property type="term" value="P:methylation"/>
    <property type="evidence" value="ECO:0007669"/>
    <property type="project" value="UniProtKB-KW"/>
</dbReference>
<evidence type="ECO:0000259" key="4">
    <source>
        <dbReference type="Pfam" id="PF01555"/>
    </source>
</evidence>
<organism evidence="5">
    <name type="scientific">marine sediment metagenome</name>
    <dbReference type="NCBI Taxonomy" id="412755"/>
    <lineage>
        <taxon>unclassified sequences</taxon>
        <taxon>metagenomes</taxon>
        <taxon>ecological metagenomes</taxon>
    </lineage>
</organism>
<protein>
    <recommendedName>
        <fullName evidence="4">DNA methylase N-4/N-6 domain-containing protein</fullName>
    </recommendedName>
</protein>
<keyword evidence="1" id="KW-0489">Methyltransferase</keyword>
<name>X1LT17_9ZZZZ</name>
<dbReference type="EMBL" id="BARV01017364">
    <property type="protein sequence ID" value="GAI22492.1"/>
    <property type="molecule type" value="Genomic_DNA"/>
</dbReference>
<comment type="caution">
    <text evidence="5">The sequence shown here is derived from an EMBL/GenBank/DDBJ whole genome shotgun (WGS) entry which is preliminary data.</text>
</comment>
<proteinExistence type="predicted"/>
<dbReference type="Pfam" id="PF01555">
    <property type="entry name" value="N6_N4_Mtase"/>
    <property type="match status" value="1"/>
</dbReference>
<dbReference type="SUPFAM" id="SSF53335">
    <property type="entry name" value="S-adenosyl-L-methionine-dependent methyltransferases"/>
    <property type="match status" value="1"/>
</dbReference>
<dbReference type="AlphaFoldDB" id="X1LT17"/>